<dbReference type="SUPFAM" id="SSF56219">
    <property type="entry name" value="DNase I-like"/>
    <property type="match status" value="1"/>
</dbReference>
<dbReference type="EMBL" id="RWGX01000005">
    <property type="protein sequence ID" value="RVU87191.1"/>
    <property type="molecule type" value="Genomic_DNA"/>
</dbReference>
<protein>
    <submittedName>
        <fullName evidence="1">Endonuclease/exonuclease/phosphatase family protein</fullName>
    </submittedName>
</protein>
<dbReference type="AlphaFoldDB" id="A0AA94JN59"/>
<dbReference type="EMBL" id="RWGX01000005">
    <property type="protein sequence ID" value="RVU87196.1"/>
    <property type="molecule type" value="Genomic_DNA"/>
</dbReference>
<evidence type="ECO:0000313" key="1">
    <source>
        <dbReference type="EMBL" id="RVU87191.1"/>
    </source>
</evidence>
<organism evidence="1">
    <name type="scientific">Flavobacterium columnare</name>
    <dbReference type="NCBI Taxonomy" id="996"/>
    <lineage>
        <taxon>Bacteria</taxon>
        <taxon>Pseudomonadati</taxon>
        <taxon>Bacteroidota</taxon>
        <taxon>Flavobacteriia</taxon>
        <taxon>Flavobacteriales</taxon>
        <taxon>Flavobacteriaceae</taxon>
        <taxon>Flavobacterium</taxon>
    </lineage>
</organism>
<dbReference type="InterPro" id="IPR036691">
    <property type="entry name" value="Endo/exonu/phosph_ase_sf"/>
</dbReference>
<dbReference type="RefSeq" id="WP_127822344.1">
    <property type="nucleotide sequence ID" value="NZ_RWGX02000008.1"/>
</dbReference>
<sequence length="316" mass="37363">MRIIEWNCQGAFRLKNKSVFELQPDILIVPECEREEKLEFGKLTPKPNDFIWYGDTGKKGIAIFSFSDYKLRLLKEFNPEFRYIIPLEVSNESNSFLLFAVWAMDNKQNPLSRYIGQVWNAVNYYQSSLTNNTILIGDFNSNQIWDEKERVGNHTEVVNFLNHFKIESLYHKQQNEVQGQESLKTFFMYRNLEKPYHIDYVFASHDIIKNGYNLTFGNPTEWIDKSDHVPLILDITDLNSKTEIQDTFYDFTKRHLKALDIQTKSKFESEIKMIENLAVKLDKQLSTEKDKMTLIERIEIVKKIDKLTKKLNKNEC</sequence>
<keyword evidence="1" id="KW-0378">Hydrolase</keyword>
<comment type="caution">
    <text evidence="1">The sequence shown here is derived from an EMBL/GenBank/DDBJ whole genome shotgun (WGS) entry which is preliminary data.</text>
</comment>
<reference evidence="1" key="1">
    <citation type="submission" date="2018-12" db="EMBL/GenBank/DDBJ databases">
        <title>Draft genome sequence of Flaovobacterium columnare BGFS27 isolated from channel catfish in Alabama.</title>
        <authorList>
            <person name="Cai W."/>
            <person name="Arias C."/>
        </authorList>
    </citation>
    <scope>NUCLEOTIDE SEQUENCE [LARGE SCALE GENOMIC DNA]</scope>
    <source>
        <strain evidence="1">BGFS27</strain>
    </source>
</reference>
<name>A0AA94JN59_9FLAO</name>
<dbReference type="Gene3D" id="3.60.10.10">
    <property type="entry name" value="Endonuclease/exonuclease/phosphatase"/>
    <property type="match status" value="1"/>
</dbReference>
<proteinExistence type="predicted"/>
<dbReference type="GO" id="GO:0004519">
    <property type="term" value="F:endonuclease activity"/>
    <property type="evidence" value="ECO:0007669"/>
    <property type="project" value="UniProtKB-KW"/>
</dbReference>
<gene>
    <name evidence="1" type="ORF">EJB19_12695</name>
    <name evidence="2" type="ORF">EJB19_12720</name>
</gene>
<evidence type="ECO:0000313" key="2">
    <source>
        <dbReference type="EMBL" id="RVU87196.1"/>
    </source>
</evidence>
<keyword evidence="1" id="KW-0255">Endonuclease</keyword>
<accession>A0AA94JN59</accession>
<keyword evidence="1" id="KW-0540">Nuclease</keyword>